<dbReference type="InterPro" id="IPR016102">
    <property type="entry name" value="Succinyl-CoA_synth-like"/>
</dbReference>
<dbReference type="PROSITE" id="PS50975">
    <property type="entry name" value="ATP_GRASP"/>
    <property type="match status" value="1"/>
</dbReference>
<dbReference type="InterPro" id="IPR051538">
    <property type="entry name" value="Acyl-CoA_Synth/Transferase"/>
</dbReference>
<protein>
    <submittedName>
        <fullName evidence="9">Bifunctional acetate--CoA ligase family protein/GNAT family N-acetyltransferase</fullName>
    </submittedName>
</protein>
<dbReference type="GO" id="GO:0005524">
    <property type="term" value="F:ATP binding"/>
    <property type="evidence" value="ECO:0007669"/>
    <property type="project" value="UniProtKB-UniRule"/>
</dbReference>
<evidence type="ECO:0000256" key="3">
    <source>
        <dbReference type="ARBA" id="ARBA00022741"/>
    </source>
</evidence>
<dbReference type="Pfam" id="PF13607">
    <property type="entry name" value="Succ_CoA_lig"/>
    <property type="match status" value="1"/>
</dbReference>
<dbReference type="SUPFAM" id="SSF52210">
    <property type="entry name" value="Succinyl-CoA synthetase domains"/>
    <property type="match status" value="2"/>
</dbReference>
<evidence type="ECO:0000256" key="6">
    <source>
        <dbReference type="PROSITE-ProRule" id="PRU00409"/>
    </source>
</evidence>
<keyword evidence="2 9" id="KW-0436">Ligase</keyword>
<dbReference type="InterPro" id="IPR011761">
    <property type="entry name" value="ATP-grasp"/>
</dbReference>
<dbReference type="Gene3D" id="3.30.470.20">
    <property type="entry name" value="ATP-grasp fold, B domain"/>
    <property type="match status" value="1"/>
</dbReference>
<accession>A0A967F2N2</accession>
<dbReference type="Gene3D" id="3.40.50.261">
    <property type="entry name" value="Succinyl-CoA synthetase domains"/>
    <property type="match status" value="2"/>
</dbReference>
<dbReference type="InterPro" id="IPR016181">
    <property type="entry name" value="Acyl_CoA_acyltransferase"/>
</dbReference>
<dbReference type="InterPro" id="IPR043938">
    <property type="entry name" value="Ligase_CoA_dom"/>
</dbReference>
<dbReference type="InterPro" id="IPR013815">
    <property type="entry name" value="ATP_grasp_subdomain_1"/>
</dbReference>
<dbReference type="SMART" id="SM00881">
    <property type="entry name" value="CoA_binding"/>
    <property type="match status" value="1"/>
</dbReference>
<sequence>MTIRNLDALFQPGSIALVGASRRAGSLGAVLARNLFAGGFQGPIMPVHPNSDAIEGVLAYPSVEALPQTPDLAVIATPPDSVAGLLKAFGDRGTRAAVVITAGFGEGGDGAGAARKQAILDAAQPNLLRIVGPNCLGMMVPGLGINASFSHIAPLPGDLAFVTQSGAMVTAMLDWATPRGIGFSKIVSLGDKADVDFGDLLDYLAMDGRTRAILLYVESIAHARKFLSAARIAARNKPVIVVKGGRHAEGAAAAASHTGALAGADAVYDAVFARAGLLRVYSLNELFDAAETLTNLSVQRRRADGGGRLAILTNGGGLGVLATDALIDEGGRLAALSPETKQALDACLPATWSGANPVDIIGDAPGARYRAALEALLKEPSADAVLVMHCPTAIASATEAAEAVVETLAARAGRVRPVFTAWVGDQAVGEARALFAREGIAGYDTPEEAVQGFMHLERYRRNQALLLRVPRPEPEGEEPDRPAVRGLLDQALAEQREWLSEAEAKAVLQAYGIPVVATRVVADPEAAGAAAAEIGGPVALKILSRDITHKSDMGGVALDLQGAAAVTEAAEAMNRRIAAAAPTALLEGFTVQAMCRRPDAEELILGVVDDPQFGPVMLFGQGGTAVEVIADKALALPPLDTVLAEAMMAETRVYRLLQGYRDRPPAAVDEIAACLVRLSQLIIDMPEIGEVDINPLLADAEGVIALDARVRVTPRGLSTTGAPAAATARLAIRPYPRELERSFALPDGTAVFLRPLRPSDAPALRETFRRLDAEDVRMRFLMPLDEISDDLLARLTQLDYDREMALAAFAPSGGGQGDNGQADKGQEGLGVVRLAADPDNRKAEFAIVVRSDMKRRGLGRALMKAILDYAEARGTGQVWGSVLAGNTAMLALCKEFGFSLVHAEAGVVHVTRDLAAVPE</sequence>
<evidence type="ECO:0000256" key="1">
    <source>
        <dbReference type="ARBA" id="ARBA00022532"/>
    </source>
</evidence>
<reference evidence="9" key="1">
    <citation type="submission" date="2020-03" db="EMBL/GenBank/DDBJ databases">
        <title>Genome of Pelagibius litoralis DSM 21314T.</title>
        <authorList>
            <person name="Wang G."/>
        </authorList>
    </citation>
    <scope>NUCLEOTIDE SEQUENCE</scope>
    <source>
        <strain evidence="9">DSM 21314</strain>
    </source>
</reference>
<dbReference type="Pfam" id="PF13549">
    <property type="entry name" value="ATP-grasp_5"/>
    <property type="match status" value="1"/>
</dbReference>
<dbReference type="GO" id="GO:0043758">
    <property type="term" value="F:acetate-CoA ligase (ADP-forming) activity"/>
    <property type="evidence" value="ECO:0007669"/>
    <property type="project" value="InterPro"/>
</dbReference>
<dbReference type="Pfam" id="PF00583">
    <property type="entry name" value="Acetyltransf_1"/>
    <property type="match status" value="1"/>
</dbReference>
<evidence type="ECO:0000256" key="4">
    <source>
        <dbReference type="ARBA" id="ARBA00022840"/>
    </source>
</evidence>
<dbReference type="Gene3D" id="3.40.630.30">
    <property type="match status" value="1"/>
</dbReference>
<evidence type="ECO:0000256" key="5">
    <source>
        <dbReference type="ARBA" id="ARBA00060888"/>
    </source>
</evidence>
<dbReference type="RefSeq" id="WP_167230492.1">
    <property type="nucleotide sequence ID" value="NZ_JAAQPH010000029.1"/>
</dbReference>
<dbReference type="GO" id="GO:0016747">
    <property type="term" value="F:acyltransferase activity, transferring groups other than amino-acyl groups"/>
    <property type="evidence" value="ECO:0007669"/>
    <property type="project" value="InterPro"/>
</dbReference>
<dbReference type="GO" id="GO:0006099">
    <property type="term" value="P:tricarboxylic acid cycle"/>
    <property type="evidence" value="ECO:0007669"/>
    <property type="project" value="UniProtKB-KW"/>
</dbReference>
<dbReference type="Proteomes" id="UP000761264">
    <property type="component" value="Unassembled WGS sequence"/>
</dbReference>
<dbReference type="FunFam" id="3.30.1490.20:FF:000020">
    <property type="entry name" value="Protein lysine acetyltransferase"/>
    <property type="match status" value="1"/>
</dbReference>
<keyword evidence="3 6" id="KW-0547">Nucleotide-binding</keyword>
<dbReference type="Pfam" id="PF13380">
    <property type="entry name" value="CoA_binding_2"/>
    <property type="match status" value="1"/>
</dbReference>
<comment type="similarity">
    <text evidence="5">In the N-terminal section; belongs to the acetate CoA ligase alpha subunit family.</text>
</comment>
<keyword evidence="10" id="KW-1185">Reference proteome</keyword>
<keyword evidence="1" id="KW-0816">Tricarboxylic acid cycle</keyword>
<dbReference type="PANTHER" id="PTHR43334:SF1">
    <property type="entry name" value="3-HYDROXYPROPIONATE--COA LIGASE [ADP-FORMING]"/>
    <property type="match status" value="1"/>
</dbReference>
<dbReference type="Gene3D" id="3.30.1490.20">
    <property type="entry name" value="ATP-grasp fold, A domain"/>
    <property type="match status" value="1"/>
</dbReference>
<keyword evidence="4 6" id="KW-0067">ATP-binding</keyword>
<feature type="domain" description="N-acetyltransferase" evidence="8">
    <location>
        <begin position="751"/>
        <end position="919"/>
    </location>
</feature>
<comment type="caution">
    <text evidence="9">The sequence shown here is derived from an EMBL/GenBank/DDBJ whole genome shotgun (WGS) entry which is preliminary data.</text>
</comment>
<proteinExistence type="inferred from homology"/>
<dbReference type="GO" id="GO:0046872">
    <property type="term" value="F:metal ion binding"/>
    <property type="evidence" value="ECO:0007669"/>
    <property type="project" value="InterPro"/>
</dbReference>
<evidence type="ECO:0000259" key="7">
    <source>
        <dbReference type="PROSITE" id="PS50975"/>
    </source>
</evidence>
<dbReference type="SUPFAM" id="SSF51735">
    <property type="entry name" value="NAD(P)-binding Rossmann-fold domains"/>
    <property type="match status" value="1"/>
</dbReference>
<dbReference type="EMBL" id="JAAQPH010000029">
    <property type="protein sequence ID" value="NIA71975.1"/>
    <property type="molecule type" value="Genomic_DNA"/>
</dbReference>
<evidence type="ECO:0000256" key="2">
    <source>
        <dbReference type="ARBA" id="ARBA00022598"/>
    </source>
</evidence>
<dbReference type="InterPro" id="IPR032875">
    <property type="entry name" value="Succ_CoA_lig_flav_dom"/>
</dbReference>
<evidence type="ECO:0000313" key="9">
    <source>
        <dbReference type="EMBL" id="NIA71975.1"/>
    </source>
</evidence>
<dbReference type="Gene3D" id="3.40.50.720">
    <property type="entry name" value="NAD(P)-binding Rossmann-like Domain"/>
    <property type="match status" value="1"/>
</dbReference>
<dbReference type="InterPro" id="IPR000182">
    <property type="entry name" value="GNAT_dom"/>
</dbReference>
<organism evidence="9 10">
    <name type="scientific">Pelagibius litoralis</name>
    <dbReference type="NCBI Taxonomy" id="374515"/>
    <lineage>
        <taxon>Bacteria</taxon>
        <taxon>Pseudomonadati</taxon>
        <taxon>Pseudomonadota</taxon>
        <taxon>Alphaproteobacteria</taxon>
        <taxon>Rhodospirillales</taxon>
        <taxon>Rhodovibrionaceae</taxon>
        <taxon>Pelagibius</taxon>
    </lineage>
</organism>
<dbReference type="AlphaFoldDB" id="A0A967F2N2"/>
<dbReference type="PANTHER" id="PTHR43334">
    <property type="entry name" value="ACETATE--COA LIGASE [ADP-FORMING]"/>
    <property type="match status" value="1"/>
</dbReference>
<dbReference type="SUPFAM" id="SSF55729">
    <property type="entry name" value="Acyl-CoA N-acyltransferases (Nat)"/>
    <property type="match status" value="1"/>
</dbReference>
<dbReference type="PROSITE" id="PS51186">
    <property type="entry name" value="GNAT"/>
    <property type="match status" value="1"/>
</dbReference>
<evidence type="ECO:0000259" key="8">
    <source>
        <dbReference type="PROSITE" id="PS51186"/>
    </source>
</evidence>
<evidence type="ECO:0000313" key="10">
    <source>
        <dbReference type="Proteomes" id="UP000761264"/>
    </source>
</evidence>
<gene>
    <name evidence="9" type="ORF">HBA54_25575</name>
</gene>
<name>A0A967F2N2_9PROT</name>
<feature type="domain" description="ATP-grasp" evidence="7">
    <location>
        <begin position="505"/>
        <end position="541"/>
    </location>
</feature>
<dbReference type="SUPFAM" id="SSF56059">
    <property type="entry name" value="Glutathione synthetase ATP-binding domain-like"/>
    <property type="match status" value="1"/>
</dbReference>
<dbReference type="InterPro" id="IPR036291">
    <property type="entry name" value="NAD(P)-bd_dom_sf"/>
</dbReference>
<dbReference type="Pfam" id="PF19045">
    <property type="entry name" value="Ligase_CoA_2"/>
    <property type="match status" value="1"/>
</dbReference>
<dbReference type="CDD" id="cd04301">
    <property type="entry name" value="NAT_SF"/>
    <property type="match status" value="1"/>
</dbReference>
<dbReference type="InterPro" id="IPR003781">
    <property type="entry name" value="CoA-bd"/>
</dbReference>